<evidence type="ECO:0000259" key="1">
    <source>
        <dbReference type="PROSITE" id="PS50146"/>
    </source>
</evidence>
<keyword evidence="3" id="KW-1185">Reference proteome</keyword>
<dbReference type="AlphaFoldDB" id="A0A5C4RWD1"/>
<organism evidence="2 3">
    <name type="scientific">Arenimonas terrae</name>
    <dbReference type="NCBI Taxonomy" id="2546226"/>
    <lineage>
        <taxon>Bacteria</taxon>
        <taxon>Pseudomonadati</taxon>
        <taxon>Pseudomonadota</taxon>
        <taxon>Gammaproteobacteria</taxon>
        <taxon>Lysobacterales</taxon>
        <taxon>Lysobacteraceae</taxon>
        <taxon>Arenimonas</taxon>
    </lineage>
</organism>
<protein>
    <submittedName>
        <fullName evidence="2">Diacylglycerol kinase</fullName>
    </submittedName>
</protein>
<proteinExistence type="predicted"/>
<keyword evidence="2" id="KW-0808">Transferase</keyword>
<dbReference type="Proteomes" id="UP000305760">
    <property type="component" value="Unassembled WGS sequence"/>
</dbReference>
<dbReference type="Gene3D" id="2.60.200.40">
    <property type="match status" value="1"/>
</dbReference>
<dbReference type="InterPro" id="IPR016064">
    <property type="entry name" value="NAD/diacylglycerol_kinase_sf"/>
</dbReference>
<dbReference type="InterPro" id="IPR001206">
    <property type="entry name" value="Diacylglycerol_kinase_cat_dom"/>
</dbReference>
<dbReference type="PANTHER" id="PTHR12358">
    <property type="entry name" value="SPHINGOSINE KINASE"/>
    <property type="match status" value="1"/>
</dbReference>
<dbReference type="RefSeq" id="WP_139446280.1">
    <property type="nucleotide sequence ID" value="NZ_SMDR01000001.1"/>
</dbReference>
<name>A0A5C4RWD1_9GAMM</name>
<dbReference type="PROSITE" id="PS50146">
    <property type="entry name" value="DAGK"/>
    <property type="match status" value="1"/>
</dbReference>
<sequence>MTSSTPLSPRAPFFVVINAGSGRDDADEAIPTIRSILEASGREFDVLEVADPARLPERIAEALERARRAGGVVVAAGGDGTINAAAQQLIGSDVPLGVLPQGTFNYFGREHGISQDVAESTRSLLRASAVPVQVGRVNGRVFLVNASLGLYPKLLEDREAFKQQFGRSRMAAAWSGLRTLLGERRQLQLEIESEGKRRTVRTPTLFVGNNRLQLERIGIAEAAMLENGCLAGVMLRPIGDLAMLGLALRGAFGRLGEAETVETFAMKRITVTPRGKRRVRVALDGEVLRMAPPIVFDVAPEPLLLMLPAPEDRVEVE</sequence>
<dbReference type="InterPro" id="IPR050187">
    <property type="entry name" value="Lipid_Phosphate_FormReg"/>
</dbReference>
<feature type="domain" description="DAGKc" evidence="1">
    <location>
        <begin position="8"/>
        <end position="141"/>
    </location>
</feature>
<dbReference type="PANTHER" id="PTHR12358:SF54">
    <property type="entry name" value="SPHINGOSINE KINASE RELATED PROTEIN"/>
    <property type="match status" value="1"/>
</dbReference>
<evidence type="ECO:0000313" key="3">
    <source>
        <dbReference type="Proteomes" id="UP000305760"/>
    </source>
</evidence>
<dbReference type="EMBL" id="SMDR01000001">
    <property type="protein sequence ID" value="TNJ35131.1"/>
    <property type="molecule type" value="Genomic_DNA"/>
</dbReference>
<accession>A0A5C4RWD1</accession>
<dbReference type="GO" id="GO:0016301">
    <property type="term" value="F:kinase activity"/>
    <property type="evidence" value="ECO:0007669"/>
    <property type="project" value="UniProtKB-KW"/>
</dbReference>
<evidence type="ECO:0000313" key="2">
    <source>
        <dbReference type="EMBL" id="TNJ35131.1"/>
    </source>
</evidence>
<reference evidence="2 3" key="1">
    <citation type="submission" date="2019-03" db="EMBL/GenBank/DDBJ databases">
        <title>Arenimonas daejeonensis sp. nov., isolated from compost.</title>
        <authorList>
            <person name="Jeon C.O."/>
        </authorList>
    </citation>
    <scope>NUCLEOTIDE SEQUENCE [LARGE SCALE GENOMIC DNA]</scope>
    <source>
        <strain evidence="2 3">R29</strain>
    </source>
</reference>
<dbReference type="InterPro" id="IPR017438">
    <property type="entry name" value="ATP-NAD_kinase_N"/>
</dbReference>
<dbReference type="SMART" id="SM00046">
    <property type="entry name" value="DAGKc"/>
    <property type="match status" value="1"/>
</dbReference>
<dbReference type="Pfam" id="PF00781">
    <property type="entry name" value="DAGK_cat"/>
    <property type="match status" value="1"/>
</dbReference>
<dbReference type="Gene3D" id="3.40.50.10330">
    <property type="entry name" value="Probable inorganic polyphosphate/atp-NAD kinase, domain 1"/>
    <property type="match status" value="1"/>
</dbReference>
<dbReference type="OrthoDB" id="142078at2"/>
<keyword evidence="2" id="KW-0418">Kinase</keyword>
<comment type="caution">
    <text evidence="2">The sequence shown here is derived from an EMBL/GenBank/DDBJ whole genome shotgun (WGS) entry which is preliminary data.</text>
</comment>
<dbReference type="SUPFAM" id="SSF111331">
    <property type="entry name" value="NAD kinase/diacylglycerol kinase-like"/>
    <property type="match status" value="1"/>
</dbReference>
<gene>
    <name evidence="2" type="ORF">E1B00_05035</name>
</gene>